<evidence type="ECO:0000313" key="3">
    <source>
        <dbReference type="Proteomes" id="UP000677803"/>
    </source>
</evidence>
<dbReference type="PANTHER" id="PTHR10676">
    <property type="entry name" value="DYNEIN HEAVY CHAIN FAMILY PROTEIN"/>
    <property type="match status" value="1"/>
</dbReference>
<dbReference type="GO" id="GO:0036156">
    <property type="term" value="C:inner dynein arm"/>
    <property type="evidence" value="ECO:0007669"/>
    <property type="project" value="TreeGrafter"/>
</dbReference>
<keyword evidence="3" id="KW-1185">Reference proteome</keyword>
<feature type="non-terminal residue" evidence="2">
    <location>
        <position position="345"/>
    </location>
</feature>
<name>A0A8S4BA08_9TELE</name>
<dbReference type="PANTHER" id="PTHR10676:SF359">
    <property type="entry name" value="DYNEIN HEAVY CHAIN DOMAIN-CONTAINING PROTEIN 1"/>
    <property type="match status" value="1"/>
</dbReference>
<keyword evidence="1" id="KW-0175">Coiled coil</keyword>
<dbReference type="InterPro" id="IPR026983">
    <property type="entry name" value="DHC"/>
</dbReference>
<accession>A0A8S4BA08</accession>
<organism evidence="2 3">
    <name type="scientific">Menidia menidia</name>
    <name type="common">Atlantic silverside</name>
    <dbReference type="NCBI Taxonomy" id="238744"/>
    <lineage>
        <taxon>Eukaryota</taxon>
        <taxon>Metazoa</taxon>
        <taxon>Chordata</taxon>
        <taxon>Craniata</taxon>
        <taxon>Vertebrata</taxon>
        <taxon>Euteleostomi</taxon>
        <taxon>Actinopterygii</taxon>
        <taxon>Neopterygii</taxon>
        <taxon>Teleostei</taxon>
        <taxon>Neoteleostei</taxon>
        <taxon>Acanthomorphata</taxon>
        <taxon>Ovalentaria</taxon>
        <taxon>Atherinomorphae</taxon>
        <taxon>Atheriniformes</taxon>
        <taxon>Atherinopsidae</taxon>
        <taxon>Menidiinae</taxon>
        <taxon>Menidia</taxon>
    </lineage>
</organism>
<dbReference type="GO" id="GO:0008569">
    <property type="term" value="F:minus-end-directed microtubule motor activity"/>
    <property type="evidence" value="ECO:0007669"/>
    <property type="project" value="TreeGrafter"/>
</dbReference>
<sequence length="345" mass="39499">MLMEAGSQSRVNGINVIILVHEEISPLIREELLVSMAQSTYPALHTEDELRNLVFRVTAVRHPRRHLMDSWLSEKNVHVFVLMPQTASYSGEMSVDSETQSLSPQMQKALKLSCCVEVYQPWSKQSLMEVAVQCLTVLPHEIAQLGSKDSQSVVMAGIHQSACQYASVFLRVQPFTPHTYLEFIAHYGSLCSLLHQQWQSKNKRITSALARLDVLNNTAQQHEQHLLRLQKKVAETQQHEKDLLKAVQNKTNLFEKTLEKYVEERNNLDYLENQSNQAEKQINSVFVSAINILKCLNPSDLEEVRHYRDPPDGVVKIMDAICLLFNRPLGWESAKQLFSQSNFFQ</sequence>
<reference evidence="2" key="1">
    <citation type="submission" date="2021-05" db="EMBL/GenBank/DDBJ databases">
        <authorList>
            <person name="Tigano A."/>
        </authorList>
    </citation>
    <scope>NUCLEOTIDE SEQUENCE</scope>
</reference>
<dbReference type="Proteomes" id="UP000677803">
    <property type="component" value="Unassembled WGS sequence"/>
</dbReference>
<comment type="caution">
    <text evidence="2">The sequence shown here is derived from an EMBL/GenBank/DDBJ whole genome shotgun (WGS) entry which is preliminary data.</text>
</comment>
<evidence type="ECO:0000256" key="1">
    <source>
        <dbReference type="SAM" id="Coils"/>
    </source>
</evidence>
<feature type="coiled-coil region" evidence="1">
    <location>
        <begin position="212"/>
        <end position="281"/>
    </location>
</feature>
<dbReference type="GO" id="GO:0030317">
    <property type="term" value="P:flagellated sperm motility"/>
    <property type="evidence" value="ECO:0007669"/>
    <property type="project" value="TreeGrafter"/>
</dbReference>
<dbReference type="AlphaFoldDB" id="A0A8S4BA08"/>
<dbReference type="OrthoDB" id="5986589at2759"/>
<evidence type="ECO:0000313" key="2">
    <source>
        <dbReference type="EMBL" id="CAG5928787.1"/>
    </source>
</evidence>
<gene>
    <name evidence="2" type="ORF">MMEN_LOCUS12442</name>
</gene>
<dbReference type="GO" id="GO:0036126">
    <property type="term" value="C:sperm flagellum"/>
    <property type="evidence" value="ECO:0007669"/>
    <property type="project" value="TreeGrafter"/>
</dbReference>
<dbReference type="Gene3D" id="1.20.920.20">
    <property type="match status" value="1"/>
</dbReference>
<protein>
    <submittedName>
        <fullName evidence="2">(Atlantic silverside) hypothetical protein</fullName>
    </submittedName>
</protein>
<dbReference type="GO" id="GO:0045505">
    <property type="term" value="F:dynein intermediate chain binding"/>
    <property type="evidence" value="ECO:0007669"/>
    <property type="project" value="InterPro"/>
</dbReference>
<dbReference type="EMBL" id="CAJRST010013335">
    <property type="protein sequence ID" value="CAG5928787.1"/>
    <property type="molecule type" value="Genomic_DNA"/>
</dbReference>
<proteinExistence type="predicted"/>
<dbReference type="GO" id="GO:0051959">
    <property type="term" value="F:dynein light intermediate chain binding"/>
    <property type="evidence" value="ECO:0007669"/>
    <property type="project" value="InterPro"/>
</dbReference>